<evidence type="ECO:0000313" key="2">
    <source>
        <dbReference type="EMBL" id="KAK6166530.1"/>
    </source>
</evidence>
<dbReference type="EMBL" id="JAZGQO010000021">
    <property type="protein sequence ID" value="KAK6166530.1"/>
    <property type="molecule type" value="Genomic_DNA"/>
</dbReference>
<dbReference type="InterPro" id="IPR002181">
    <property type="entry name" value="Fibrinogen_a/b/g_C_dom"/>
</dbReference>
<dbReference type="Pfam" id="PF00147">
    <property type="entry name" value="Fibrinogen_C"/>
    <property type="match status" value="1"/>
</dbReference>
<gene>
    <name evidence="2" type="ORF">SNE40_023194</name>
</gene>
<dbReference type="InterPro" id="IPR014716">
    <property type="entry name" value="Fibrinogen_a/b/g_C_1"/>
</dbReference>
<organism evidence="2 3">
    <name type="scientific">Patella caerulea</name>
    <name type="common">Rayed Mediterranean limpet</name>
    <dbReference type="NCBI Taxonomy" id="87958"/>
    <lineage>
        <taxon>Eukaryota</taxon>
        <taxon>Metazoa</taxon>
        <taxon>Spiralia</taxon>
        <taxon>Lophotrochozoa</taxon>
        <taxon>Mollusca</taxon>
        <taxon>Gastropoda</taxon>
        <taxon>Patellogastropoda</taxon>
        <taxon>Patelloidea</taxon>
        <taxon>Patellidae</taxon>
        <taxon>Patella</taxon>
    </lineage>
</organism>
<dbReference type="InterPro" id="IPR050373">
    <property type="entry name" value="Fibrinogen_C-term_domain"/>
</dbReference>
<dbReference type="SUPFAM" id="SSF56496">
    <property type="entry name" value="Fibrinogen C-terminal domain-like"/>
    <property type="match status" value="1"/>
</dbReference>
<keyword evidence="3" id="KW-1185">Reference proteome</keyword>
<accession>A0AAN8IVU9</accession>
<reference evidence="2 3" key="1">
    <citation type="submission" date="2024-01" db="EMBL/GenBank/DDBJ databases">
        <title>The genome of the rayed Mediterranean limpet Patella caerulea (Linnaeus, 1758).</title>
        <authorList>
            <person name="Anh-Thu Weber A."/>
            <person name="Halstead-Nussloch G."/>
        </authorList>
    </citation>
    <scope>NUCLEOTIDE SEQUENCE [LARGE SCALE GENOMIC DNA]</scope>
    <source>
        <strain evidence="2">AATW-2023a</strain>
        <tissue evidence="2">Whole specimen</tissue>
    </source>
</reference>
<dbReference type="Proteomes" id="UP001347796">
    <property type="component" value="Unassembled WGS sequence"/>
</dbReference>
<dbReference type="SMART" id="SM00186">
    <property type="entry name" value="FBG"/>
    <property type="match status" value="1"/>
</dbReference>
<evidence type="ECO:0000313" key="3">
    <source>
        <dbReference type="Proteomes" id="UP001347796"/>
    </source>
</evidence>
<dbReference type="PROSITE" id="PS51406">
    <property type="entry name" value="FIBRINOGEN_C_2"/>
    <property type="match status" value="1"/>
</dbReference>
<dbReference type="PANTHER" id="PTHR19143">
    <property type="entry name" value="FIBRINOGEN/TENASCIN/ANGIOPOEITIN"/>
    <property type="match status" value="1"/>
</dbReference>
<comment type="caution">
    <text evidence="2">The sequence shown here is derived from an EMBL/GenBank/DDBJ whole genome shotgun (WGS) entry which is preliminary data.</text>
</comment>
<dbReference type="Gene3D" id="3.90.215.10">
    <property type="entry name" value="Gamma Fibrinogen, chain A, domain 1"/>
    <property type="match status" value="1"/>
</dbReference>
<dbReference type="GO" id="GO:0005615">
    <property type="term" value="C:extracellular space"/>
    <property type="evidence" value="ECO:0007669"/>
    <property type="project" value="TreeGrafter"/>
</dbReference>
<dbReference type="AlphaFoldDB" id="A0AAN8IVU9"/>
<dbReference type="InterPro" id="IPR036056">
    <property type="entry name" value="Fibrinogen-like_C"/>
</dbReference>
<proteinExistence type="predicted"/>
<name>A0AAN8IVU9_PATCE</name>
<feature type="domain" description="Fibrinogen C-terminal" evidence="1">
    <location>
        <begin position="74"/>
        <end position="268"/>
    </location>
</feature>
<sequence length="293" mass="33242">MLFNRSRISCAAKCSSNDKCLKFLHCEDLGTCFLLSSSHECMSTSNVISCVCRVKKIHKVNGQDCSCYPGFYGECCENIAKDCLDAKDNGANDKKGQLVFVQPRQSPTSFEVFCLGVNIVFMNRKVVDCRSRFNTSWSSFKQGFGNFNNGYWLGLEKIHLLTTAPGKIYKLNEVIMMKNRESFCLYYYSNFSLDNEANNYTFRVGNLLSDNSNVDCTDAIKTDELTAQNRPFSTFDHSASQYDCPKRMQSSWWFADHPNCTAANLNGPIESTTSPEISWQPNYLIVQFALYEP</sequence>
<dbReference type="PANTHER" id="PTHR19143:SF185">
    <property type="entry name" value="ANGIOPOIETIN-RELATED PROTEIN 5"/>
    <property type="match status" value="1"/>
</dbReference>
<evidence type="ECO:0000259" key="1">
    <source>
        <dbReference type="PROSITE" id="PS51406"/>
    </source>
</evidence>
<protein>
    <recommendedName>
        <fullName evidence="1">Fibrinogen C-terminal domain-containing protein</fullName>
    </recommendedName>
</protein>